<reference evidence="1 2" key="1">
    <citation type="submission" date="2020-08" db="EMBL/GenBank/DDBJ databases">
        <title>Sphingobacterium sp. DN00404 isolated from aquaculture water.</title>
        <authorList>
            <person name="Zhang M."/>
        </authorList>
    </citation>
    <scope>NUCLEOTIDE SEQUENCE [LARGE SCALE GENOMIC DNA]</scope>
    <source>
        <strain evidence="1 2">DN00404</strain>
    </source>
</reference>
<dbReference type="PROSITE" id="PS51257">
    <property type="entry name" value="PROKAR_LIPOPROTEIN"/>
    <property type="match status" value="1"/>
</dbReference>
<name>A0ABR7YRK3_9SPHI</name>
<accession>A0ABR7YRK3</accession>
<keyword evidence="2" id="KW-1185">Reference proteome</keyword>
<proteinExistence type="predicted"/>
<comment type="caution">
    <text evidence="1">The sequence shown here is derived from an EMBL/GenBank/DDBJ whole genome shotgun (WGS) entry which is preliminary data.</text>
</comment>
<evidence type="ECO:0000313" key="1">
    <source>
        <dbReference type="EMBL" id="MBD1433892.1"/>
    </source>
</evidence>
<organism evidence="1 2">
    <name type="scientific">Sphingobacterium micropteri</name>
    <dbReference type="NCBI Taxonomy" id="2763501"/>
    <lineage>
        <taxon>Bacteria</taxon>
        <taxon>Pseudomonadati</taxon>
        <taxon>Bacteroidota</taxon>
        <taxon>Sphingobacteriia</taxon>
        <taxon>Sphingobacteriales</taxon>
        <taxon>Sphingobacteriaceae</taxon>
        <taxon>Sphingobacterium</taxon>
    </lineage>
</organism>
<dbReference type="Proteomes" id="UP000602759">
    <property type="component" value="Unassembled WGS sequence"/>
</dbReference>
<evidence type="ECO:0000313" key="2">
    <source>
        <dbReference type="Proteomes" id="UP000602759"/>
    </source>
</evidence>
<dbReference type="RefSeq" id="WP_190994835.1">
    <property type="nucleotide sequence ID" value="NZ_JACOIK010000009.1"/>
</dbReference>
<protein>
    <submittedName>
        <fullName evidence="1">Uncharacterized protein</fullName>
    </submittedName>
</protein>
<dbReference type="EMBL" id="JACOIK010000009">
    <property type="protein sequence ID" value="MBD1433892.1"/>
    <property type="molecule type" value="Genomic_DNA"/>
</dbReference>
<gene>
    <name evidence="1" type="ORF">H8B06_13725</name>
</gene>
<sequence length="629" mass="71004">MNNQNDKIKWVLTRIAYFFFFLLFLTACKKDSALPNKEDDKEAKHINGGDIVRYGLKVIDVGDLSLQKEEYKGKIGDVDILLAKAGEKELAFILLEDVPDGEQELVIPELGNLKITYTLRDPVLSQSADATIAPLLTGFTRFAQERSDDTTSNGLVLQSLYNVVEIYENATTEQRRIMAMTYQANKSMFEEVFAELDDMRRSRTERRNMMAGSVVVQEAGDGFRMSADRPNLMSAHQVSLSSNTGRSTVGGRIGNLLLFGKFSRYIITMGVSGVVAVYGKPYAWHTVVLGGVAVACAYEARATFQEITDIIWHNITLKFDRLVGSFSSRQSRLSARGTVPGLKAAANDNMDALLLYHDEYTPLPFHLEGRRLEKGDVNSSSAELQTFFRDLQELVSMKTKINDALSWCNKNIPFANFSLLPIETLPTNSQMLNVGAPSDILDYLSFSIDHQNIELEDISLTEAGELNIKVKIVSADEESLRGTLNYVYKDDISSFEGGVPVEVKKEQLMDYTGTWWVVRSYDSQTGELSHAIGYNGYRFRFDAQGNSTAVQRYSLDKSEWIRWDDAADHRLLYRDGVLRLFSVGFTWFNSVRADFKVESLHGKVFIEVDPEDRDGYGHSEDFFYKIERQ</sequence>